<reference evidence="2 3" key="1">
    <citation type="submission" date="2013-08" db="EMBL/GenBank/DDBJ databases">
        <title>The Genome Sequence of Fusobacterium sp. 3_1_36A2.</title>
        <authorList>
            <consortium name="The Broad Institute Genome Sequencing Platform"/>
            <person name="Earl A."/>
            <person name="Ward D."/>
            <person name="Feldgarden M."/>
            <person name="Gevers D."/>
            <person name="Strauss J."/>
            <person name="White A."/>
            <person name="Allen-Vercoe E."/>
            <person name="Walker B."/>
            <person name="Young S.K."/>
            <person name="Zeng Q."/>
            <person name="Gargeya S."/>
            <person name="Fitzgerald M."/>
            <person name="Haas B."/>
            <person name="Abouelleil A."/>
            <person name="Alvarado L."/>
            <person name="Arachchi H.M."/>
            <person name="Berlin A.M."/>
            <person name="Chapman S.B."/>
            <person name="Goldberg J."/>
            <person name="Griggs A."/>
            <person name="Gujja S."/>
            <person name="Hansen M."/>
            <person name="Howarth C."/>
            <person name="Imamovic A."/>
            <person name="Larimer J."/>
            <person name="McCowen C."/>
            <person name="Montmayeur A."/>
            <person name="Murphy C."/>
            <person name="Neiman D."/>
            <person name="Pearson M."/>
            <person name="Priest M."/>
            <person name="Roberts A."/>
            <person name="Saif S."/>
            <person name="Shea T."/>
            <person name="Sisk P."/>
            <person name="Sykes S."/>
            <person name="Wortman J."/>
            <person name="Nusbaum C."/>
            <person name="Birren B."/>
        </authorList>
    </citation>
    <scope>NUCLEOTIDE SEQUENCE [LARGE SCALE GENOMIC DNA]</scope>
    <source>
        <strain evidence="2 3">3_1_36A2</strain>
    </source>
</reference>
<organism evidence="2 3">
    <name type="scientific">Fusobacterium vincentii 3_1_36A2</name>
    <dbReference type="NCBI Taxonomy" id="469604"/>
    <lineage>
        <taxon>Bacteria</taxon>
        <taxon>Fusobacteriati</taxon>
        <taxon>Fusobacteriota</taxon>
        <taxon>Fusobacteriia</taxon>
        <taxon>Fusobacteriales</taxon>
        <taxon>Fusobacteriaceae</taxon>
        <taxon>Fusobacterium</taxon>
    </lineage>
</organism>
<accession>C7XQY2</accession>
<feature type="transmembrane region" description="Helical" evidence="1">
    <location>
        <begin position="43"/>
        <end position="64"/>
    </location>
</feature>
<dbReference type="EMBL" id="CP003700">
    <property type="protein sequence ID" value="EEU33205.1"/>
    <property type="molecule type" value="Genomic_DNA"/>
</dbReference>
<evidence type="ECO:0000313" key="3">
    <source>
        <dbReference type="Proteomes" id="UP000016231"/>
    </source>
</evidence>
<dbReference type="HOGENOM" id="CLU_2699376_0_0_0"/>
<dbReference type="OrthoDB" id="7055424at2"/>
<keyword evidence="1" id="KW-0812">Transmembrane</keyword>
<dbReference type="KEGG" id="fnc:HMPREF0946_01278"/>
<gene>
    <name evidence="2" type="ORF">HMPREF0946_01278</name>
</gene>
<dbReference type="RefSeq" id="WP_008800005.1">
    <property type="nucleotide sequence ID" value="NC_022196.1"/>
</dbReference>
<proteinExistence type="predicted"/>
<protein>
    <submittedName>
        <fullName evidence="2">Uncharacterized protein</fullName>
    </submittedName>
</protein>
<name>C7XQY2_FUSVC</name>
<evidence type="ECO:0000256" key="1">
    <source>
        <dbReference type="SAM" id="Phobius"/>
    </source>
</evidence>
<dbReference type="AlphaFoldDB" id="C7XQY2"/>
<evidence type="ECO:0000313" key="2">
    <source>
        <dbReference type="EMBL" id="EEU33205.1"/>
    </source>
</evidence>
<keyword evidence="1" id="KW-1133">Transmembrane helix</keyword>
<keyword evidence="1" id="KW-0472">Membrane</keyword>
<sequence>MHINTLDKVNFKKKYYLARLSKIFLIIQNFNVLRSEKKYLRNYFLWFAILLLIDNIFIELYKIYQDGLDKQIL</sequence>
<dbReference type="Proteomes" id="UP000016231">
    <property type="component" value="Chromosome"/>
</dbReference>